<organism evidence="3 4">
    <name type="scientific">Pseudo-nitzschia multistriata</name>
    <dbReference type="NCBI Taxonomy" id="183589"/>
    <lineage>
        <taxon>Eukaryota</taxon>
        <taxon>Sar</taxon>
        <taxon>Stramenopiles</taxon>
        <taxon>Ochrophyta</taxon>
        <taxon>Bacillariophyta</taxon>
        <taxon>Bacillariophyceae</taxon>
        <taxon>Bacillariophycidae</taxon>
        <taxon>Bacillariales</taxon>
        <taxon>Bacillariaceae</taxon>
        <taxon>Pseudo-nitzschia</taxon>
    </lineage>
</organism>
<evidence type="ECO:0000313" key="3">
    <source>
        <dbReference type="EMBL" id="VEU36692.1"/>
    </source>
</evidence>
<proteinExistence type="predicted"/>
<protein>
    <submittedName>
        <fullName evidence="3">Uncharacterized protein</fullName>
    </submittedName>
</protein>
<feature type="compositionally biased region" description="Basic and acidic residues" evidence="1">
    <location>
        <begin position="232"/>
        <end position="251"/>
    </location>
</feature>
<dbReference type="AlphaFoldDB" id="A0A448Z3T8"/>
<dbReference type="Proteomes" id="UP000291116">
    <property type="component" value="Unassembled WGS sequence"/>
</dbReference>
<dbReference type="EMBL" id="CAACVS010000100">
    <property type="protein sequence ID" value="VEU36692.1"/>
    <property type="molecule type" value="Genomic_DNA"/>
</dbReference>
<dbReference type="OrthoDB" id="411535at2759"/>
<dbReference type="Pfam" id="PF14770">
    <property type="entry name" value="TMEM18"/>
    <property type="match status" value="1"/>
</dbReference>
<keyword evidence="4" id="KW-1185">Reference proteome</keyword>
<evidence type="ECO:0000256" key="2">
    <source>
        <dbReference type="SAM" id="Phobius"/>
    </source>
</evidence>
<feature type="transmembrane region" description="Helical" evidence="2">
    <location>
        <begin position="119"/>
        <end position="137"/>
    </location>
</feature>
<feature type="transmembrane region" description="Helical" evidence="2">
    <location>
        <begin position="185"/>
        <end position="207"/>
    </location>
</feature>
<keyword evidence="2" id="KW-0812">Transmembrane</keyword>
<dbReference type="InterPro" id="IPR026721">
    <property type="entry name" value="TMEM18"/>
</dbReference>
<evidence type="ECO:0000256" key="1">
    <source>
        <dbReference type="SAM" id="MobiDB-lite"/>
    </source>
</evidence>
<keyword evidence="2" id="KW-1133">Transmembrane helix</keyword>
<reference evidence="3 4" key="1">
    <citation type="submission" date="2019-01" db="EMBL/GenBank/DDBJ databases">
        <authorList>
            <person name="Ferrante I. M."/>
        </authorList>
    </citation>
    <scope>NUCLEOTIDE SEQUENCE [LARGE SCALE GENOMIC DNA]</scope>
    <source>
        <strain evidence="3 4">B856</strain>
    </source>
</reference>
<accession>A0A448Z3T8</accession>
<gene>
    <name evidence="3" type="ORF">PSNMU_V1.4_AUG-EV-PASAV3_0034600</name>
</gene>
<name>A0A448Z3T8_9STRA</name>
<feature type="region of interest" description="Disordered" evidence="1">
    <location>
        <begin position="223"/>
        <end position="251"/>
    </location>
</feature>
<feature type="transmembrane region" description="Helical" evidence="2">
    <location>
        <begin position="144"/>
        <end position="165"/>
    </location>
</feature>
<keyword evidence="2" id="KW-0472">Membrane</keyword>
<evidence type="ECO:0000313" key="4">
    <source>
        <dbReference type="Proteomes" id="UP000291116"/>
    </source>
</evidence>
<sequence>MAEQFFQKVADDVDAAAEQLWSIFGAGSAEQEDKADATGGPGADSGSFAHQFDFSDTDIDGLSDEEIQRLLGEEMMRNNPLQDIANDVTQNIVAGQAQPQSAREHFDAFRSAINWSEKFVIGLVCFQIVMFLLCLYFSKKDRGLAPRISLLVFIGIVVRAAEWLNSIGADHWESFATQDYFDKKGIFVGIMLCAPLLLDSLMMLLFFMKEASTLLVQVKRNEIKQKQKKKSKSDDGKKEKVGGRTKTKKQD</sequence>